<sequence length="73" mass="8755">MKDREINLYNFKLCDHFWCAYALLFWFSAIVKCNSFYYFVKTNGQSFVCLTLLSAYKQIVKLNVYLLFLNRSS</sequence>
<keyword evidence="1" id="KW-0812">Transmembrane</keyword>
<evidence type="ECO:0000313" key="2">
    <source>
        <dbReference type="EMBL" id="KAG5623724.1"/>
    </source>
</evidence>
<feature type="transmembrane region" description="Helical" evidence="1">
    <location>
        <begin position="20"/>
        <end position="40"/>
    </location>
</feature>
<organism evidence="2 3">
    <name type="scientific">Solanum commersonii</name>
    <name type="common">Commerson's wild potato</name>
    <name type="synonym">Commerson's nightshade</name>
    <dbReference type="NCBI Taxonomy" id="4109"/>
    <lineage>
        <taxon>Eukaryota</taxon>
        <taxon>Viridiplantae</taxon>
        <taxon>Streptophyta</taxon>
        <taxon>Embryophyta</taxon>
        <taxon>Tracheophyta</taxon>
        <taxon>Spermatophyta</taxon>
        <taxon>Magnoliopsida</taxon>
        <taxon>eudicotyledons</taxon>
        <taxon>Gunneridae</taxon>
        <taxon>Pentapetalae</taxon>
        <taxon>asterids</taxon>
        <taxon>lamiids</taxon>
        <taxon>Solanales</taxon>
        <taxon>Solanaceae</taxon>
        <taxon>Solanoideae</taxon>
        <taxon>Solaneae</taxon>
        <taxon>Solanum</taxon>
    </lineage>
</organism>
<evidence type="ECO:0000313" key="3">
    <source>
        <dbReference type="Proteomes" id="UP000824120"/>
    </source>
</evidence>
<keyword evidence="1" id="KW-0472">Membrane</keyword>
<reference evidence="2 3" key="1">
    <citation type="submission" date="2020-09" db="EMBL/GenBank/DDBJ databases">
        <title>De no assembly of potato wild relative species, Solanum commersonii.</title>
        <authorList>
            <person name="Cho K."/>
        </authorList>
    </citation>
    <scope>NUCLEOTIDE SEQUENCE [LARGE SCALE GENOMIC DNA]</scope>
    <source>
        <strain evidence="2">LZ3.2</strain>
        <tissue evidence="2">Leaf</tissue>
    </source>
</reference>
<proteinExistence type="predicted"/>
<keyword evidence="3" id="KW-1185">Reference proteome</keyword>
<dbReference type="AlphaFoldDB" id="A0A9J6AHC9"/>
<gene>
    <name evidence="2" type="ORF">H5410_008942</name>
</gene>
<keyword evidence="1" id="KW-1133">Transmembrane helix</keyword>
<comment type="caution">
    <text evidence="2">The sequence shown here is derived from an EMBL/GenBank/DDBJ whole genome shotgun (WGS) entry which is preliminary data.</text>
</comment>
<feature type="non-terminal residue" evidence="2">
    <location>
        <position position="73"/>
    </location>
</feature>
<evidence type="ECO:0000256" key="1">
    <source>
        <dbReference type="SAM" id="Phobius"/>
    </source>
</evidence>
<dbReference type="EMBL" id="JACXVP010000002">
    <property type="protein sequence ID" value="KAG5623724.1"/>
    <property type="molecule type" value="Genomic_DNA"/>
</dbReference>
<accession>A0A9J6AHC9</accession>
<name>A0A9J6AHC9_SOLCO</name>
<dbReference type="Proteomes" id="UP000824120">
    <property type="component" value="Chromosome 2"/>
</dbReference>
<protein>
    <submittedName>
        <fullName evidence="2">Uncharacterized protein</fullName>
    </submittedName>
</protein>